<protein>
    <recommendedName>
        <fullName evidence="2 6">GTPase Era</fullName>
    </recommendedName>
</protein>
<sequence length="299" mass="34052">METKPFHSGFVTIIGEPNVGKSTLLNAFVGAKVAIVSPKPQTTRHRILGVKNLPHAQLIFLDTPGIHQPRTELSRYMMQAVTDALESPEVVLYMTDVTREPQPDFDFLRRHLGTRQVPVFWLLNKIDTMAAHEVLPLIGACDDAAFFAEVFPLSVHRGDNVPELLERILQVLPEGPRYFPEDMPTDRDERFLIAELIREQVLYQAREEVPHAVAVVVEMMEERADGGVEIDACLYVERDSQKRILVGKQGQMIKTIGIRARQAIGRMLRCPTHLRLLVRVNKRWKQREAALRRLGFGDH</sequence>
<evidence type="ECO:0000259" key="9">
    <source>
        <dbReference type="PROSITE" id="PS50823"/>
    </source>
</evidence>
<feature type="binding site" evidence="6">
    <location>
        <begin position="62"/>
        <end position="66"/>
    </location>
    <ligand>
        <name>GTP</name>
        <dbReference type="ChEBI" id="CHEBI:37565"/>
    </ligand>
</feature>
<evidence type="ECO:0000256" key="2">
    <source>
        <dbReference type="ARBA" id="ARBA00020484"/>
    </source>
</evidence>
<dbReference type="GO" id="GO:0003924">
    <property type="term" value="F:GTPase activity"/>
    <property type="evidence" value="ECO:0007669"/>
    <property type="project" value="UniProtKB-UniRule"/>
</dbReference>
<dbReference type="GO" id="GO:0043024">
    <property type="term" value="F:ribosomal small subunit binding"/>
    <property type="evidence" value="ECO:0007669"/>
    <property type="project" value="TreeGrafter"/>
</dbReference>
<keyword evidence="6" id="KW-0472">Membrane</keyword>
<evidence type="ECO:0000256" key="7">
    <source>
        <dbReference type="PROSITE-ProRule" id="PRU01050"/>
    </source>
</evidence>
<feature type="domain" description="KH type-2" evidence="9">
    <location>
        <begin position="205"/>
        <end position="282"/>
    </location>
</feature>
<dbReference type="GO" id="GO:0005886">
    <property type="term" value="C:plasma membrane"/>
    <property type="evidence" value="ECO:0007669"/>
    <property type="project" value="UniProtKB-SubCell"/>
</dbReference>
<dbReference type="GO" id="GO:0000028">
    <property type="term" value="P:ribosomal small subunit assembly"/>
    <property type="evidence" value="ECO:0007669"/>
    <property type="project" value="TreeGrafter"/>
</dbReference>
<dbReference type="Gene3D" id="3.30.300.20">
    <property type="match status" value="1"/>
</dbReference>
<keyword evidence="3 6" id="KW-0547">Nucleotide-binding</keyword>
<reference evidence="11 12" key="1">
    <citation type="journal article" date="2014" name="Nature">
        <title>An environmental bacterial taxon with a large and distinct metabolic repertoire.</title>
        <authorList>
            <person name="Wilson M.C."/>
            <person name="Mori T."/>
            <person name="Ruckert C."/>
            <person name="Uria A.R."/>
            <person name="Helf M.J."/>
            <person name="Takada K."/>
            <person name="Gernert C."/>
            <person name="Steffens U.A."/>
            <person name="Heycke N."/>
            <person name="Schmitt S."/>
            <person name="Rinke C."/>
            <person name="Helfrich E.J."/>
            <person name="Brachmann A.O."/>
            <person name="Gurgui C."/>
            <person name="Wakimoto T."/>
            <person name="Kracht M."/>
            <person name="Crusemann M."/>
            <person name="Hentschel U."/>
            <person name="Abe I."/>
            <person name="Matsunaga S."/>
            <person name="Kalinowski J."/>
            <person name="Takeyama H."/>
            <person name="Piel J."/>
        </authorList>
    </citation>
    <scope>NUCLEOTIDE SEQUENCE [LARGE SCALE GENOMIC DNA]</scope>
    <source>
        <strain evidence="12">TSY1</strain>
    </source>
</reference>
<feature type="region of interest" description="G3" evidence="7">
    <location>
        <begin position="62"/>
        <end position="65"/>
    </location>
</feature>
<gene>
    <name evidence="6" type="primary">era</name>
    <name evidence="11" type="ORF">ETSY1_13590</name>
</gene>
<dbReference type="PROSITE" id="PS51713">
    <property type="entry name" value="G_ERA"/>
    <property type="match status" value="1"/>
</dbReference>
<comment type="subunit">
    <text evidence="6">Monomer.</text>
</comment>
<evidence type="ECO:0000256" key="5">
    <source>
        <dbReference type="ARBA" id="ARBA00023134"/>
    </source>
</evidence>
<comment type="caution">
    <text evidence="11">The sequence shown here is derived from an EMBL/GenBank/DDBJ whole genome shotgun (WGS) entry which is preliminary data.</text>
</comment>
<dbReference type="Gene3D" id="3.40.50.300">
    <property type="entry name" value="P-loop containing nucleotide triphosphate hydrolases"/>
    <property type="match status" value="1"/>
</dbReference>
<keyword evidence="6" id="KW-0690">Ribosome biogenesis</keyword>
<evidence type="ECO:0000256" key="4">
    <source>
        <dbReference type="ARBA" id="ARBA00022884"/>
    </source>
</evidence>
<dbReference type="PANTHER" id="PTHR42698:SF1">
    <property type="entry name" value="GTPASE ERA, MITOCHONDRIAL"/>
    <property type="match status" value="1"/>
</dbReference>
<dbReference type="CDD" id="cd04163">
    <property type="entry name" value="Era"/>
    <property type="match status" value="1"/>
</dbReference>
<keyword evidence="4 6" id="KW-0694">RNA-binding</keyword>
<keyword evidence="6" id="KW-1003">Cell membrane</keyword>
<dbReference type="NCBIfam" id="TIGR00231">
    <property type="entry name" value="small_GTP"/>
    <property type="match status" value="1"/>
</dbReference>
<dbReference type="Pfam" id="PF01926">
    <property type="entry name" value="MMR_HSR1"/>
    <property type="match status" value="1"/>
</dbReference>
<feature type="region of interest" description="G1" evidence="7">
    <location>
        <begin position="15"/>
        <end position="22"/>
    </location>
</feature>
<dbReference type="EMBL" id="AZHW01000400">
    <property type="protein sequence ID" value="ETW99818.1"/>
    <property type="molecule type" value="Genomic_DNA"/>
</dbReference>
<dbReference type="PANTHER" id="PTHR42698">
    <property type="entry name" value="GTPASE ERA"/>
    <property type="match status" value="1"/>
</dbReference>
<feature type="binding site" evidence="6">
    <location>
        <begin position="124"/>
        <end position="127"/>
    </location>
    <ligand>
        <name>GTP</name>
        <dbReference type="ChEBI" id="CHEBI:37565"/>
    </ligand>
</feature>
<evidence type="ECO:0000313" key="12">
    <source>
        <dbReference type="Proteomes" id="UP000019141"/>
    </source>
</evidence>
<organism evidence="11 12">
    <name type="scientific">Entotheonella factor</name>
    <dbReference type="NCBI Taxonomy" id="1429438"/>
    <lineage>
        <taxon>Bacteria</taxon>
        <taxon>Pseudomonadati</taxon>
        <taxon>Nitrospinota/Tectimicrobiota group</taxon>
        <taxon>Candidatus Tectimicrobiota</taxon>
        <taxon>Candidatus Entotheonellia</taxon>
        <taxon>Candidatus Entotheonellales</taxon>
        <taxon>Candidatus Entotheonellaceae</taxon>
        <taxon>Candidatus Entotheonella</taxon>
    </lineage>
</organism>
<dbReference type="GO" id="GO:0005525">
    <property type="term" value="F:GTP binding"/>
    <property type="evidence" value="ECO:0007669"/>
    <property type="project" value="UniProtKB-UniRule"/>
</dbReference>
<dbReference type="HAMAP" id="MF_00367">
    <property type="entry name" value="GTPase_Era"/>
    <property type="match status" value="1"/>
</dbReference>
<dbReference type="AlphaFoldDB" id="W4LP40"/>
<dbReference type="Pfam" id="PF07650">
    <property type="entry name" value="KH_2"/>
    <property type="match status" value="1"/>
</dbReference>
<dbReference type="HOGENOM" id="CLU_038009_1_0_7"/>
<dbReference type="InterPro" id="IPR006073">
    <property type="entry name" value="GTP-bd"/>
</dbReference>
<dbReference type="PROSITE" id="PS50823">
    <property type="entry name" value="KH_TYPE_2"/>
    <property type="match status" value="1"/>
</dbReference>
<dbReference type="InterPro" id="IPR009019">
    <property type="entry name" value="KH_sf_prok-type"/>
</dbReference>
<dbReference type="CDD" id="cd22534">
    <property type="entry name" value="KH-II_Era"/>
    <property type="match status" value="1"/>
</dbReference>
<evidence type="ECO:0000256" key="6">
    <source>
        <dbReference type="HAMAP-Rule" id="MF_00367"/>
    </source>
</evidence>
<dbReference type="InterPro" id="IPR005225">
    <property type="entry name" value="Small_GTP-bd"/>
</dbReference>
<comment type="function">
    <text evidence="6">An essential GTPase that binds both GDP and GTP, with rapid nucleotide exchange. Plays a role in 16S rRNA processing and 30S ribosomal subunit biogenesis and possibly also in cell cycle regulation and energy metabolism.</text>
</comment>
<dbReference type="InterPro" id="IPR004044">
    <property type="entry name" value="KH_dom_type_2"/>
</dbReference>
<feature type="binding site" evidence="6">
    <location>
        <begin position="15"/>
        <end position="22"/>
    </location>
    <ligand>
        <name>GTP</name>
        <dbReference type="ChEBI" id="CHEBI:37565"/>
    </ligand>
</feature>
<comment type="similarity">
    <text evidence="1 6 7 8">Belongs to the TRAFAC class TrmE-Era-EngA-EngB-Septin-like GTPase superfamily. Era GTPase family.</text>
</comment>
<keyword evidence="12" id="KW-1185">Reference proteome</keyword>
<keyword evidence="5 6" id="KW-0342">GTP-binding</keyword>
<dbReference type="InterPro" id="IPR015946">
    <property type="entry name" value="KH_dom-like_a/b"/>
</dbReference>
<dbReference type="SUPFAM" id="SSF54814">
    <property type="entry name" value="Prokaryotic type KH domain (KH-domain type II)"/>
    <property type="match status" value="1"/>
</dbReference>
<evidence type="ECO:0000256" key="1">
    <source>
        <dbReference type="ARBA" id="ARBA00007921"/>
    </source>
</evidence>
<proteinExistence type="inferred from homology"/>
<evidence type="ECO:0000259" key="10">
    <source>
        <dbReference type="PROSITE" id="PS51713"/>
    </source>
</evidence>
<evidence type="ECO:0000256" key="3">
    <source>
        <dbReference type="ARBA" id="ARBA00022741"/>
    </source>
</evidence>
<feature type="region of interest" description="G4" evidence="7">
    <location>
        <begin position="124"/>
        <end position="127"/>
    </location>
</feature>
<dbReference type="GO" id="GO:0070181">
    <property type="term" value="F:small ribosomal subunit rRNA binding"/>
    <property type="evidence" value="ECO:0007669"/>
    <property type="project" value="UniProtKB-UniRule"/>
</dbReference>
<dbReference type="NCBIfam" id="NF000908">
    <property type="entry name" value="PRK00089.1"/>
    <property type="match status" value="1"/>
</dbReference>
<dbReference type="SUPFAM" id="SSF52540">
    <property type="entry name" value="P-loop containing nucleoside triphosphate hydrolases"/>
    <property type="match status" value="1"/>
</dbReference>
<name>W4LP40_ENTF1</name>
<dbReference type="InterPro" id="IPR027417">
    <property type="entry name" value="P-loop_NTPase"/>
</dbReference>
<keyword evidence="6" id="KW-0963">Cytoplasm</keyword>
<dbReference type="GO" id="GO:0005829">
    <property type="term" value="C:cytosol"/>
    <property type="evidence" value="ECO:0007669"/>
    <property type="project" value="TreeGrafter"/>
</dbReference>
<feature type="domain" description="Era-type G" evidence="10">
    <location>
        <begin position="7"/>
        <end position="174"/>
    </location>
</feature>
<evidence type="ECO:0000313" key="11">
    <source>
        <dbReference type="EMBL" id="ETW99818.1"/>
    </source>
</evidence>
<dbReference type="InterPro" id="IPR005662">
    <property type="entry name" value="GTPase_Era-like"/>
</dbReference>
<dbReference type="Proteomes" id="UP000019141">
    <property type="component" value="Unassembled WGS sequence"/>
</dbReference>
<accession>W4LP40</accession>
<dbReference type="PATRIC" id="fig|1429438.4.peg.2715"/>
<feature type="region of interest" description="G5" evidence="7">
    <location>
        <begin position="153"/>
        <end position="155"/>
    </location>
</feature>
<keyword evidence="6" id="KW-0699">rRNA-binding</keyword>
<feature type="region of interest" description="G2" evidence="7">
    <location>
        <begin position="41"/>
        <end position="45"/>
    </location>
</feature>
<comment type="subcellular location">
    <subcellularLocation>
        <location evidence="6">Cytoplasm</location>
    </subcellularLocation>
    <subcellularLocation>
        <location evidence="6">Cell membrane</location>
        <topology evidence="6">Peripheral membrane protein</topology>
    </subcellularLocation>
</comment>
<dbReference type="NCBIfam" id="TIGR00436">
    <property type="entry name" value="era"/>
    <property type="match status" value="1"/>
</dbReference>
<dbReference type="InterPro" id="IPR030388">
    <property type="entry name" value="G_ERA_dom"/>
</dbReference>
<evidence type="ECO:0000256" key="8">
    <source>
        <dbReference type="RuleBase" id="RU003761"/>
    </source>
</evidence>